<keyword evidence="2" id="KW-1185">Reference proteome</keyword>
<protein>
    <submittedName>
        <fullName evidence="1">Uncharacterized protein</fullName>
    </submittedName>
</protein>
<gene>
    <name evidence="1" type="ORF">GCM10023333_34200</name>
</gene>
<proteinExistence type="predicted"/>
<name>A0ABP9FBS2_9GAMM</name>
<dbReference type="Proteomes" id="UP001499988">
    <property type="component" value="Unassembled WGS sequence"/>
</dbReference>
<sequence>MAGLSKQLFVSVESQTQGFQSTSGEHLFEQHTRSHSQLPLLGVEQECRLEGSSQRYHCQGWLDPLQAEAPYRSQIKQLEHDLSEGLRSLANELSDAQLLHLQQLLTTQQRLNRLRTVLLALNPNVKFSPSDTGAEIAARLAAYGDRHPSLARAAMALAQAMDKANNILVTPPLPSMSQQITPFSRRFQHQLTTALGDRATGDPAQARLKLSGAYQEVGEGLDLLYTLTEVATGKVILATSVLLLPSAYRGLEHKPSSLDLDQLLFAGYLDTPELKADLQTNKGSRALSFVDGETVQVMAKLNRSGYFYLVGHSQNGNDRYSYLLELSDEPGPYRFMYYIGPGSVNKWVLLGEFAVDAPYGYEMLQMIASNHSLEHALPNTRYDGKSGYHRLLQEGGIGATRGLKRRQAEQPQVLTAEAVLSFTSAANF</sequence>
<organism evidence="1 2">
    <name type="scientific">Ferrimonas pelagia</name>
    <dbReference type="NCBI Taxonomy" id="1177826"/>
    <lineage>
        <taxon>Bacteria</taxon>
        <taxon>Pseudomonadati</taxon>
        <taxon>Pseudomonadota</taxon>
        <taxon>Gammaproteobacteria</taxon>
        <taxon>Alteromonadales</taxon>
        <taxon>Ferrimonadaceae</taxon>
        <taxon>Ferrimonas</taxon>
    </lineage>
</organism>
<comment type="caution">
    <text evidence="1">The sequence shown here is derived from an EMBL/GenBank/DDBJ whole genome shotgun (WGS) entry which is preliminary data.</text>
</comment>
<dbReference type="EMBL" id="BAABJZ010000099">
    <property type="protein sequence ID" value="GAA4898013.1"/>
    <property type="molecule type" value="Genomic_DNA"/>
</dbReference>
<accession>A0ABP9FBS2</accession>
<reference evidence="2" key="1">
    <citation type="journal article" date="2019" name="Int. J. Syst. Evol. Microbiol.">
        <title>The Global Catalogue of Microorganisms (GCM) 10K type strain sequencing project: providing services to taxonomists for standard genome sequencing and annotation.</title>
        <authorList>
            <consortium name="The Broad Institute Genomics Platform"/>
            <consortium name="The Broad Institute Genome Sequencing Center for Infectious Disease"/>
            <person name="Wu L."/>
            <person name="Ma J."/>
        </authorList>
    </citation>
    <scope>NUCLEOTIDE SEQUENCE [LARGE SCALE GENOMIC DNA]</scope>
    <source>
        <strain evidence="2">JCM 18401</strain>
    </source>
</reference>
<evidence type="ECO:0000313" key="1">
    <source>
        <dbReference type="EMBL" id="GAA4898013.1"/>
    </source>
</evidence>
<evidence type="ECO:0000313" key="2">
    <source>
        <dbReference type="Proteomes" id="UP001499988"/>
    </source>
</evidence>